<gene>
    <name evidence="2" type="ORF">TCHU04912_LOCUS19930</name>
</gene>
<evidence type="ECO:0000313" key="2">
    <source>
        <dbReference type="EMBL" id="CAD9219350.1"/>
    </source>
</evidence>
<accession>A0A7S1XAC1</accession>
<dbReference type="InterPro" id="IPR005082">
    <property type="entry name" value="Peptidase_U9_T4_prohead"/>
</dbReference>
<proteinExistence type="predicted"/>
<organism evidence="2">
    <name type="scientific">Tetraselmis chuii</name>
    <dbReference type="NCBI Taxonomy" id="63592"/>
    <lineage>
        <taxon>Eukaryota</taxon>
        <taxon>Viridiplantae</taxon>
        <taxon>Chlorophyta</taxon>
        <taxon>core chlorophytes</taxon>
        <taxon>Chlorodendrophyceae</taxon>
        <taxon>Chlorodendrales</taxon>
        <taxon>Chlorodendraceae</taxon>
        <taxon>Tetraselmis</taxon>
    </lineage>
</organism>
<feature type="region of interest" description="Disordered" evidence="1">
    <location>
        <begin position="313"/>
        <end position="385"/>
    </location>
</feature>
<evidence type="ECO:0000256" key="1">
    <source>
        <dbReference type="SAM" id="MobiDB-lite"/>
    </source>
</evidence>
<dbReference type="Pfam" id="PF03420">
    <property type="entry name" value="Peptidase_S77"/>
    <property type="match status" value="1"/>
</dbReference>
<sequence length="415" mass="45210">MGCACSLQAQVSGEAQRSPTRDELRELYRKSLQVNKGRLIVGGLLHRANSVNNNRRMYPKSILKREVDRYQRTHIRHGTALGELDHPSYVSPTFRSLNLMNVSHQVLEAYWEGDSLMGVIEVLPTPAGRLLMDLFREGCQVGVSSRGWASLREANGCITVQNDFELITFDFVTEPSTQGAFLRPLDVPYRWKVDVPYCRKMDLPCCRKLDIRYPRKRPDQSRTVALSHLASARAGPAETCNKPSGGVLPPAEMILPMCGKLGGALEALASRHLPHVEEEVHPWVVVLPTKKGGDPSGGRSMLQQINARGSVEARLPPHPTKAGWASSQAEAEAEAGVKAASRSKRVEGQFETENLPSAANHVTGPISDSSARAEGSGGGRTSPVPTELRAVLPAVGVDPAGRNVVISSRRVVVSR</sequence>
<protein>
    <submittedName>
        <fullName evidence="2">Uncharacterized protein</fullName>
    </submittedName>
</protein>
<dbReference type="EMBL" id="HBGG01038774">
    <property type="protein sequence ID" value="CAD9219350.1"/>
    <property type="molecule type" value="Transcribed_RNA"/>
</dbReference>
<name>A0A7S1XAC1_9CHLO</name>
<dbReference type="AlphaFoldDB" id="A0A7S1XAC1"/>
<reference evidence="2" key="1">
    <citation type="submission" date="2021-01" db="EMBL/GenBank/DDBJ databases">
        <authorList>
            <person name="Corre E."/>
            <person name="Pelletier E."/>
            <person name="Niang G."/>
            <person name="Scheremetjew M."/>
            <person name="Finn R."/>
            <person name="Kale V."/>
            <person name="Holt S."/>
            <person name="Cochrane G."/>
            <person name="Meng A."/>
            <person name="Brown T."/>
            <person name="Cohen L."/>
        </authorList>
    </citation>
    <scope>NUCLEOTIDE SEQUENCE</scope>
    <source>
        <strain evidence="2">PLY429</strain>
    </source>
</reference>